<proteinExistence type="predicted"/>
<sequence>MHNNTLLGAGDPLNRQEGEMYDSKNKYRHNHSK</sequence>
<protein>
    <submittedName>
        <fullName evidence="2">Uncharacterized protein</fullName>
    </submittedName>
</protein>
<evidence type="ECO:0000313" key="2">
    <source>
        <dbReference type="EMBL" id="DAE26958.1"/>
    </source>
</evidence>
<reference evidence="2" key="1">
    <citation type="journal article" date="2021" name="Proc. Natl. Acad. Sci. U.S.A.">
        <title>A Catalog of Tens of Thousands of Viruses from Human Metagenomes Reveals Hidden Associations with Chronic Diseases.</title>
        <authorList>
            <person name="Tisza M.J."/>
            <person name="Buck C.B."/>
        </authorList>
    </citation>
    <scope>NUCLEOTIDE SEQUENCE</scope>
    <source>
        <strain evidence="2">Ct6Ax4</strain>
    </source>
</reference>
<organism evidence="2">
    <name type="scientific">virus sp. ct6Ax4</name>
    <dbReference type="NCBI Taxonomy" id="2826791"/>
    <lineage>
        <taxon>Viruses</taxon>
    </lineage>
</organism>
<evidence type="ECO:0000256" key="1">
    <source>
        <dbReference type="SAM" id="MobiDB-lite"/>
    </source>
</evidence>
<dbReference type="EMBL" id="BK015824">
    <property type="protein sequence ID" value="DAE26958.1"/>
    <property type="molecule type" value="Genomic_DNA"/>
</dbReference>
<feature type="region of interest" description="Disordered" evidence="1">
    <location>
        <begin position="1"/>
        <end position="33"/>
    </location>
</feature>
<feature type="compositionally biased region" description="Basic and acidic residues" evidence="1">
    <location>
        <begin position="14"/>
        <end position="25"/>
    </location>
</feature>
<name>A0A8S5R6B4_9VIRU</name>
<accession>A0A8S5R6B4</accession>